<dbReference type="EMBL" id="JABANM010028851">
    <property type="protein sequence ID" value="KAF4709012.1"/>
    <property type="molecule type" value="Genomic_DNA"/>
</dbReference>
<evidence type="ECO:0000313" key="3">
    <source>
        <dbReference type="Proteomes" id="UP000574390"/>
    </source>
</evidence>
<feature type="region of interest" description="Disordered" evidence="1">
    <location>
        <begin position="97"/>
        <end position="133"/>
    </location>
</feature>
<comment type="caution">
    <text evidence="2">The sequence shown here is derived from an EMBL/GenBank/DDBJ whole genome shotgun (WGS) entry which is preliminary data.</text>
</comment>
<proteinExistence type="predicted"/>
<dbReference type="Proteomes" id="UP000574390">
    <property type="component" value="Unassembled WGS sequence"/>
</dbReference>
<feature type="region of interest" description="Disordered" evidence="1">
    <location>
        <begin position="47"/>
        <end position="68"/>
    </location>
</feature>
<feature type="region of interest" description="Disordered" evidence="1">
    <location>
        <begin position="395"/>
        <end position="415"/>
    </location>
</feature>
<sequence length="415" mass="45215">SVLEDNFRQKADTETLGSALLTCLAPAKGFGTSLKNHYEQFEDAVGGNFESETSPPTMHESHPSDQHVSAFRDIESPTSPARATRRYPEFSSLLGYALGGSRHQTPGSDHSSTSLSTEDHHLTVDPKPSAIPSPAHIRAEIGVPTDDEVPASTPVGGDSEKLEAFLDNLRRESFRGSSRPSVLSAEEDERDHEVGLFLDSVITKPTSGRASVPAIAPPAFLTSRAASNPADFGYARAHVEDIIEPPLPSSVPMCHHFIDSGDEACEDESLLDSRLIAAMYNAELNKARLEAPGGASEKQAAAAAANSTETFFSALELTKKVYFDEQVQFRFPDFPARFDGELMDVELRSDIKYFDGRSLYALAGGCSSLWANPSRYMLDKIVTWMTTAGLEVPQHRHRSRSYASPEDMSTDGYLL</sequence>
<reference evidence="2 3" key="1">
    <citation type="submission" date="2020-04" db="EMBL/GenBank/DDBJ databases">
        <title>Perkinsus olseni comparative genomics.</title>
        <authorList>
            <person name="Bogema D.R."/>
        </authorList>
    </citation>
    <scope>NUCLEOTIDE SEQUENCE [LARGE SCALE GENOMIC DNA]</scope>
    <source>
        <strain evidence="2">ATCC PRA-205</strain>
    </source>
</reference>
<gene>
    <name evidence="2" type="ORF">FOZ62_031077</name>
</gene>
<feature type="non-terminal residue" evidence="2">
    <location>
        <position position="1"/>
    </location>
</feature>
<organism evidence="2 3">
    <name type="scientific">Perkinsus olseni</name>
    <name type="common">Perkinsus atlanticus</name>
    <dbReference type="NCBI Taxonomy" id="32597"/>
    <lineage>
        <taxon>Eukaryota</taxon>
        <taxon>Sar</taxon>
        <taxon>Alveolata</taxon>
        <taxon>Perkinsozoa</taxon>
        <taxon>Perkinsea</taxon>
        <taxon>Perkinsida</taxon>
        <taxon>Perkinsidae</taxon>
        <taxon>Perkinsus</taxon>
    </lineage>
</organism>
<feature type="compositionally biased region" description="Polar residues" evidence="1">
    <location>
        <begin position="102"/>
        <end position="116"/>
    </location>
</feature>
<dbReference type="AlphaFoldDB" id="A0A7J6QLB5"/>
<name>A0A7J6QLB5_PEROL</name>
<evidence type="ECO:0000313" key="2">
    <source>
        <dbReference type="EMBL" id="KAF4709012.1"/>
    </source>
</evidence>
<feature type="compositionally biased region" description="Basic and acidic residues" evidence="1">
    <location>
        <begin position="59"/>
        <end position="68"/>
    </location>
</feature>
<accession>A0A7J6QLB5</accession>
<protein>
    <submittedName>
        <fullName evidence="2">Uncharacterized protein</fullName>
    </submittedName>
</protein>
<evidence type="ECO:0000256" key="1">
    <source>
        <dbReference type="SAM" id="MobiDB-lite"/>
    </source>
</evidence>